<dbReference type="RefSeq" id="WP_139012745.1">
    <property type="nucleotide sequence ID" value="NZ_VBSN01000038.1"/>
</dbReference>
<proteinExistence type="predicted"/>
<accession>A0A5M8QXU1</accession>
<gene>
    <name evidence="1" type="ORF">FEM33_14695</name>
</gene>
<comment type="caution">
    <text evidence="1">The sequence shown here is derived from an EMBL/GenBank/DDBJ whole genome shotgun (WGS) entry which is preliminary data.</text>
</comment>
<keyword evidence="2" id="KW-1185">Reference proteome</keyword>
<dbReference type="Proteomes" id="UP000323994">
    <property type="component" value="Unassembled WGS sequence"/>
</dbReference>
<protein>
    <submittedName>
        <fullName evidence="1">Uncharacterized protein</fullName>
    </submittedName>
</protein>
<evidence type="ECO:0000313" key="2">
    <source>
        <dbReference type="Proteomes" id="UP000323994"/>
    </source>
</evidence>
<evidence type="ECO:0000313" key="1">
    <source>
        <dbReference type="EMBL" id="KAA6439496.1"/>
    </source>
</evidence>
<dbReference type="AlphaFoldDB" id="A0A5M8QXU1"/>
<reference evidence="1 2" key="1">
    <citation type="submission" date="2019-05" db="EMBL/GenBank/DDBJ databases">
        <authorList>
            <person name="Qu J.-H."/>
        </authorList>
    </citation>
    <scope>NUCLEOTIDE SEQUENCE [LARGE SCALE GENOMIC DNA]</scope>
    <source>
        <strain evidence="1 2">NS28</strain>
    </source>
</reference>
<dbReference type="OrthoDB" id="9864603at2"/>
<organism evidence="1 2">
    <name type="scientific">Dyadobacter flavalbus</name>
    <dbReference type="NCBI Taxonomy" id="2579942"/>
    <lineage>
        <taxon>Bacteria</taxon>
        <taxon>Pseudomonadati</taxon>
        <taxon>Bacteroidota</taxon>
        <taxon>Cytophagia</taxon>
        <taxon>Cytophagales</taxon>
        <taxon>Spirosomataceae</taxon>
        <taxon>Dyadobacter</taxon>
    </lineage>
</organism>
<sequence>MKKVRFFDSIILEALDRRTTSILASHRTIIKQTGYELQSQKDKIEKKINAEIELLIGTKNPALIEYKLKQLYVVEKEIAQRNTLIAWKNLLTIEISIFEEILIELRNILVIELNLLNKDALEIAEPYQLHNLIINDLSIYSKTLNNAWIQVKQAIRIESNLNLNPDQITEESRNELKKVKSVQIVMLRNKKEIMAMVNSNYLQEVTSILETYFMEMNDKINEVLKK</sequence>
<name>A0A5M8QXU1_9BACT</name>
<dbReference type="EMBL" id="VBSN01000038">
    <property type="protein sequence ID" value="KAA6439496.1"/>
    <property type="molecule type" value="Genomic_DNA"/>
</dbReference>